<dbReference type="AlphaFoldDB" id="A0A3E4S3U7"/>
<evidence type="ECO:0000313" key="1">
    <source>
        <dbReference type="EMBL" id="RGL46454.1"/>
    </source>
</evidence>
<accession>A0A3E4S3U7</accession>
<sequence length="94" mass="10662">MRDKAMPLGKKFKVRLTITPEETGTPVDMLGFTFTSGRNGRMELDTEYNNIPKLADDGLDSLSILVILKTLEMWAQKGYELFQPIAQRFHGDGR</sequence>
<name>A0A3E4S3U7_BIFLN</name>
<organism evidence="1 2">
    <name type="scientific">Bifidobacterium longum</name>
    <dbReference type="NCBI Taxonomy" id="216816"/>
    <lineage>
        <taxon>Bacteria</taxon>
        <taxon>Bacillati</taxon>
        <taxon>Actinomycetota</taxon>
        <taxon>Actinomycetes</taxon>
        <taxon>Bifidobacteriales</taxon>
        <taxon>Bifidobacteriaceae</taxon>
        <taxon>Bifidobacterium</taxon>
    </lineage>
</organism>
<proteinExistence type="predicted"/>
<comment type="caution">
    <text evidence="1">The sequence shown here is derived from an EMBL/GenBank/DDBJ whole genome shotgun (WGS) entry which is preliminary data.</text>
</comment>
<dbReference type="RefSeq" id="WP_015713531.1">
    <property type="nucleotide sequence ID" value="NZ_QSRZ01000010.1"/>
</dbReference>
<gene>
    <name evidence="1" type="ORF">DXC63_09850</name>
</gene>
<dbReference type="EMBL" id="QSRZ01000010">
    <property type="protein sequence ID" value="RGL46454.1"/>
    <property type="molecule type" value="Genomic_DNA"/>
</dbReference>
<dbReference type="Proteomes" id="UP000261288">
    <property type="component" value="Unassembled WGS sequence"/>
</dbReference>
<evidence type="ECO:0000313" key="2">
    <source>
        <dbReference type="Proteomes" id="UP000261288"/>
    </source>
</evidence>
<protein>
    <submittedName>
        <fullName evidence="1">Uncharacterized protein</fullName>
    </submittedName>
</protein>
<reference evidence="1 2" key="1">
    <citation type="submission" date="2018-08" db="EMBL/GenBank/DDBJ databases">
        <title>A genome reference for cultivated species of the human gut microbiota.</title>
        <authorList>
            <person name="Zou Y."/>
            <person name="Xue W."/>
            <person name="Luo G."/>
        </authorList>
    </citation>
    <scope>NUCLEOTIDE SEQUENCE [LARGE SCALE GENOMIC DNA]</scope>
    <source>
        <strain evidence="1 2">TF06-45A</strain>
    </source>
</reference>